<evidence type="ECO:0000313" key="2">
    <source>
        <dbReference type="EMBL" id="KAG5580625.1"/>
    </source>
</evidence>
<dbReference type="Proteomes" id="UP000824120">
    <property type="component" value="Chromosome 10"/>
</dbReference>
<dbReference type="EMBL" id="JACXVP010000010">
    <property type="protein sequence ID" value="KAG5580625.1"/>
    <property type="molecule type" value="Genomic_DNA"/>
</dbReference>
<keyword evidence="3" id="KW-1185">Reference proteome</keyword>
<dbReference type="OrthoDB" id="10432492at2759"/>
<name>A0A9J5WXP2_SOLCO</name>
<sequence length="240" mass="27154">MSFKEGVTASVHVTGTTLGNGEKNQGIRIDDETKHDNHTIANVEFMHTHIINEHNEGLDDLVDQEELGGDECDEKRKLALVVVQKDKQWNQLIRVSELSNFIGTIARNPRFISLMYTNWHAVPNDTKKCIWEYINFKFLIPVKGKKWVMTGLLDDAFKAVFGREQHGRRRCYDIPGCVGSNLASPVDASSAQAVRGTNLPHSSGLAHNSVLQKDKISRHIASLQKNEDLYFLIYCHALHY</sequence>
<dbReference type="PANTHER" id="PTHR33144">
    <property type="entry name" value="OS10G0409366 PROTEIN-RELATED"/>
    <property type="match status" value="1"/>
</dbReference>
<accession>A0A9J5WXP2</accession>
<evidence type="ECO:0000256" key="1">
    <source>
        <dbReference type="SAM" id="MobiDB-lite"/>
    </source>
</evidence>
<dbReference type="PANTHER" id="PTHR33144:SF16">
    <property type="entry name" value="OS02G0129000 PROTEIN"/>
    <property type="match status" value="1"/>
</dbReference>
<protein>
    <submittedName>
        <fullName evidence="2">Uncharacterized protein</fullName>
    </submittedName>
</protein>
<dbReference type="AlphaFoldDB" id="A0A9J5WXP2"/>
<comment type="caution">
    <text evidence="2">The sequence shown here is derived from an EMBL/GenBank/DDBJ whole genome shotgun (WGS) entry which is preliminary data.</text>
</comment>
<evidence type="ECO:0000313" key="3">
    <source>
        <dbReference type="Proteomes" id="UP000824120"/>
    </source>
</evidence>
<reference evidence="2 3" key="1">
    <citation type="submission" date="2020-09" db="EMBL/GenBank/DDBJ databases">
        <title>De no assembly of potato wild relative species, Solanum commersonii.</title>
        <authorList>
            <person name="Cho K."/>
        </authorList>
    </citation>
    <scope>NUCLEOTIDE SEQUENCE [LARGE SCALE GENOMIC DNA]</scope>
    <source>
        <strain evidence="2">LZ3.2</strain>
        <tissue evidence="2">Leaf</tissue>
    </source>
</reference>
<proteinExistence type="predicted"/>
<organism evidence="2 3">
    <name type="scientific">Solanum commersonii</name>
    <name type="common">Commerson's wild potato</name>
    <name type="synonym">Commerson's nightshade</name>
    <dbReference type="NCBI Taxonomy" id="4109"/>
    <lineage>
        <taxon>Eukaryota</taxon>
        <taxon>Viridiplantae</taxon>
        <taxon>Streptophyta</taxon>
        <taxon>Embryophyta</taxon>
        <taxon>Tracheophyta</taxon>
        <taxon>Spermatophyta</taxon>
        <taxon>Magnoliopsida</taxon>
        <taxon>eudicotyledons</taxon>
        <taxon>Gunneridae</taxon>
        <taxon>Pentapetalae</taxon>
        <taxon>asterids</taxon>
        <taxon>lamiids</taxon>
        <taxon>Solanales</taxon>
        <taxon>Solanaceae</taxon>
        <taxon>Solanoideae</taxon>
        <taxon>Solaneae</taxon>
        <taxon>Solanum</taxon>
    </lineage>
</organism>
<gene>
    <name evidence="2" type="ORF">H5410_051252</name>
</gene>
<feature type="region of interest" description="Disordered" evidence="1">
    <location>
        <begin position="14"/>
        <end position="33"/>
    </location>
</feature>
<feature type="compositionally biased region" description="Polar residues" evidence="1">
    <location>
        <begin position="14"/>
        <end position="23"/>
    </location>
</feature>